<dbReference type="EMBL" id="AP021875">
    <property type="protein sequence ID" value="BBO75533.1"/>
    <property type="molecule type" value="Genomic_DNA"/>
</dbReference>
<feature type="transmembrane region" description="Helical" evidence="8">
    <location>
        <begin position="464"/>
        <end position="487"/>
    </location>
</feature>
<evidence type="ECO:0000256" key="7">
    <source>
        <dbReference type="ARBA" id="ARBA00023136"/>
    </source>
</evidence>
<dbReference type="PROSITE" id="PS00307">
    <property type="entry name" value="LECTIN_LEGUME_BETA"/>
    <property type="match status" value="1"/>
</dbReference>
<evidence type="ECO:0000256" key="3">
    <source>
        <dbReference type="ARBA" id="ARBA00022475"/>
    </source>
</evidence>
<dbReference type="Pfam" id="PF00873">
    <property type="entry name" value="ACR_tran"/>
    <property type="match status" value="1"/>
</dbReference>
<sequence length="1061" mass="117033">MILSDVSVKRPVFAAVISLLLIVFGMVSFGRLPLREYPDIDPPVVTIETLYPGASANVVETRITELIEERIAGVEGIDFISSTSEDGLSTVTVEFDTGRDVDGAVNDVRDRVSAILGDLPDEADPPEIQKVDSNNDVIMWLNLVSDRMNVPALTDYADRYLVDRFSVLDGVARVRIGGGQNYAMRIWIDRNAMAARGLVVSDVETALRAENLELPAGSIESETRSFTVRVKRAFRTAQDFSRLVLARGDDGHLVRLGDIARVERGTEEDRTFFRGNGVAMVGMGIIKQSTANTIDVARGAKQEMQRLNPTLPEGMEIKQSYDTSVFVEGAIKEVYKTLLIAIGLVILVIFFFLGSIRATLVPAVTVPVSIVASFIVLNILGFSVNLLTLLALVLAIGLVVDDAIVVLENIYRRMAEKGESPLVAAYRGARQVGFAVIATSLVLIAVFVPIAFLQGDVGRLFSEFAITMAAAVCFSSIVALSLSPMLASKILKRKTSRRDGYTRMGRFFKSIRSHYRRLLSRCMKRPMLVAGLFAALVLATVWLFGQIPTEFAPKEDRGAFFVIVNGPEGASYAYMEEYMNEIERRLMPFVESQEATRLLVRAPRTFSNYENFNTGIVIFVLNDWNQRRSAWAIMGEVRSKLAGLPGVRAFPVMRQGFGASIQKPLQFVIGGGTYPELAQWRDTLLAQIDANNPGLIGIDWDYKETKPQLQVNIDYDRAAELGVTIGAVGRTLETMLGSRRVTTYLDAGEEYDVILEGERERQRTPNDLQNIYVRSSRSGELIPLSNLVTIEEFADSTTLNRYNRVRAITIEANLADGLALGDALAYMEGLVKAHLPENTIIDYKGQSQDYKYATQSIMFVFLLGILVVFLVLAAQFESYLNPLVIMLTVPLAIAGGLMGLYLTGSTLNLYSKIGLVMLVGLAAKNGILIVEFANQLRERHKSFNYAILKASEVRLRPIVMTGITTATGAIPLILSSGAGSETRMVIGVVVLAGVLSATLFTLFVVPVAYSLLSRRTHPPGQVARRLEQERASLKTGPTLQLYKKMIPIVFNRQLKNDRKYR</sequence>
<dbReference type="SUPFAM" id="SSF82866">
    <property type="entry name" value="Multidrug efflux transporter AcrB transmembrane domain"/>
    <property type="match status" value="2"/>
</dbReference>
<dbReference type="PANTHER" id="PTHR32063:SF14">
    <property type="entry name" value="BLL4319 PROTEIN"/>
    <property type="match status" value="1"/>
</dbReference>
<dbReference type="PANTHER" id="PTHR32063">
    <property type="match status" value="1"/>
</dbReference>
<dbReference type="InterPro" id="IPR027463">
    <property type="entry name" value="AcrB_DN_DC_subdom"/>
</dbReference>
<gene>
    <name evidence="9" type="ORF">DSCW_29500</name>
</gene>
<feature type="transmembrane region" description="Helical" evidence="8">
    <location>
        <begin position="883"/>
        <end position="901"/>
    </location>
</feature>
<proteinExistence type="predicted"/>
<keyword evidence="6 8" id="KW-1133">Transmembrane helix</keyword>
<feature type="transmembrane region" description="Helical" evidence="8">
    <location>
        <begin position="12"/>
        <end position="34"/>
    </location>
</feature>
<dbReference type="PRINTS" id="PR00702">
    <property type="entry name" value="ACRIFLAVINRP"/>
</dbReference>
<name>A0A5K7Z6M4_9BACT</name>
<feature type="transmembrane region" description="Helical" evidence="8">
    <location>
        <begin position="360"/>
        <end position="380"/>
    </location>
</feature>
<dbReference type="SUPFAM" id="SSF82714">
    <property type="entry name" value="Multidrug efflux transporter AcrB TolC docking domain, DN and DC subdomains"/>
    <property type="match status" value="2"/>
</dbReference>
<keyword evidence="7 8" id="KW-0472">Membrane</keyword>
<comment type="subcellular location">
    <subcellularLocation>
        <location evidence="1">Cell inner membrane</location>
        <topology evidence="1">Multi-pass membrane protein</topology>
    </subcellularLocation>
</comment>
<dbReference type="Gene3D" id="3.30.70.1430">
    <property type="entry name" value="Multidrug efflux transporter AcrB pore domain"/>
    <property type="match status" value="2"/>
</dbReference>
<feature type="transmembrane region" description="Helical" evidence="8">
    <location>
        <begin position="334"/>
        <end position="353"/>
    </location>
</feature>
<dbReference type="RefSeq" id="WP_155304445.1">
    <property type="nucleotide sequence ID" value="NZ_AP021875.1"/>
</dbReference>
<dbReference type="FunFam" id="1.20.1640.10:FF:000001">
    <property type="entry name" value="Efflux pump membrane transporter"/>
    <property type="match status" value="1"/>
</dbReference>
<evidence type="ECO:0000256" key="8">
    <source>
        <dbReference type="SAM" id="Phobius"/>
    </source>
</evidence>
<evidence type="ECO:0000313" key="10">
    <source>
        <dbReference type="Proteomes" id="UP000427769"/>
    </source>
</evidence>
<dbReference type="Gene3D" id="3.30.70.1320">
    <property type="entry name" value="Multidrug efflux transporter AcrB pore domain like"/>
    <property type="match status" value="1"/>
</dbReference>
<accession>A0A5K7Z6M4</accession>
<protein>
    <submittedName>
        <fullName evidence="9">Multidrug transporter</fullName>
    </submittedName>
</protein>
<feature type="transmembrane region" description="Helical" evidence="8">
    <location>
        <begin position="913"/>
        <end position="934"/>
    </location>
</feature>
<reference evidence="9 10" key="1">
    <citation type="submission" date="2019-11" db="EMBL/GenBank/DDBJ databases">
        <title>Comparative genomics of hydrocarbon-degrading Desulfosarcina strains.</title>
        <authorList>
            <person name="Watanabe M."/>
            <person name="Kojima H."/>
            <person name="Fukui M."/>
        </authorList>
    </citation>
    <scope>NUCLEOTIDE SEQUENCE [LARGE SCALE GENOMIC DNA]</scope>
    <source>
        <strain evidence="9 10">PP31</strain>
    </source>
</reference>
<dbReference type="InterPro" id="IPR001036">
    <property type="entry name" value="Acrflvin-R"/>
</dbReference>
<keyword evidence="3" id="KW-1003">Cell membrane</keyword>
<evidence type="ECO:0000256" key="2">
    <source>
        <dbReference type="ARBA" id="ARBA00022448"/>
    </source>
</evidence>
<evidence type="ECO:0000256" key="4">
    <source>
        <dbReference type="ARBA" id="ARBA00022519"/>
    </source>
</evidence>
<dbReference type="Gene3D" id="3.30.70.1440">
    <property type="entry name" value="Multidrug efflux transporter AcrB pore domain"/>
    <property type="match status" value="1"/>
</dbReference>
<feature type="transmembrane region" description="Helical" evidence="8">
    <location>
        <begin position="857"/>
        <end position="876"/>
    </location>
</feature>
<dbReference type="InterPro" id="IPR019825">
    <property type="entry name" value="Lectin_legB_Mn/Ca_BS"/>
</dbReference>
<keyword evidence="2" id="KW-0813">Transport</keyword>
<organism evidence="9 10">
    <name type="scientific">Desulfosarcina widdelii</name>
    <dbReference type="NCBI Taxonomy" id="947919"/>
    <lineage>
        <taxon>Bacteria</taxon>
        <taxon>Pseudomonadati</taxon>
        <taxon>Thermodesulfobacteriota</taxon>
        <taxon>Desulfobacteria</taxon>
        <taxon>Desulfobacterales</taxon>
        <taxon>Desulfosarcinaceae</taxon>
        <taxon>Desulfosarcina</taxon>
    </lineage>
</organism>
<dbReference type="OrthoDB" id="9759330at2"/>
<keyword evidence="4" id="KW-0997">Cell inner membrane</keyword>
<feature type="transmembrane region" description="Helical" evidence="8">
    <location>
        <begin position="386"/>
        <end position="411"/>
    </location>
</feature>
<evidence type="ECO:0000313" key="9">
    <source>
        <dbReference type="EMBL" id="BBO75533.1"/>
    </source>
</evidence>
<dbReference type="GO" id="GO:0042910">
    <property type="term" value="F:xenobiotic transmembrane transporter activity"/>
    <property type="evidence" value="ECO:0007669"/>
    <property type="project" value="TreeGrafter"/>
</dbReference>
<dbReference type="SUPFAM" id="SSF82693">
    <property type="entry name" value="Multidrug efflux transporter AcrB pore domain, PN1, PN2, PC1 and PC2 subdomains"/>
    <property type="match status" value="3"/>
</dbReference>
<dbReference type="Gene3D" id="1.20.1640.10">
    <property type="entry name" value="Multidrug efflux transporter AcrB transmembrane domain"/>
    <property type="match status" value="2"/>
</dbReference>
<evidence type="ECO:0000256" key="5">
    <source>
        <dbReference type="ARBA" id="ARBA00022692"/>
    </source>
</evidence>
<dbReference type="GO" id="GO:0005886">
    <property type="term" value="C:plasma membrane"/>
    <property type="evidence" value="ECO:0007669"/>
    <property type="project" value="UniProtKB-SubCell"/>
</dbReference>
<dbReference type="KEGG" id="dwd:DSCW_29500"/>
<evidence type="ECO:0000256" key="6">
    <source>
        <dbReference type="ARBA" id="ARBA00022989"/>
    </source>
</evidence>
<keyword evidence="5 8" id="KW-0812">Transmembrane</keyword>
<feature type="transmembrane region" description="Helical" evidence="8">
    <location>
        <begin position="526"/>
        <end position="545"/>
    </location>
</feature>
<evidence type="ECO:0000256" key="1">
    <source>
        <dbReference type="ARBA" id="ARBA00004429"/>
    </source>
</evidence>
<dbReference type="Gene3D" id="3.30.2090.10">
    <property type="entry name" value="Multidrug efflux transporter AcrB TolC docking domain, DN and DC subdomains"/>
    <property type="match status" value="2"/>
</dbReference>
<feature type="transmembrane region" description="Helical" evidence="8">
    <location>
        <begin position="986"/>
        <end position="1012"/>
    </location>
</feature>
<dbReference type="AlphaFoldDB" id="A0A5K7Z6M4"/>
<keyword evidence="10" id="KW-1185">Reference proteome</keyword>
<feature type="transmembrane region" description="Helical" evidence="8">
    <location>
        <begin position="432"/>
        <end position="452"/>
    </location>
</feature>
<feature type="transmembrane region" description="Helical" evidence="8">
    <location>
        <begin position="955"/>
        <end position="974"/>
    </location>
</feature>
<dbReference type="Proteomes" id="UP000427769">
    <property type="component" value="Chromosome"/>
</dbReference>